<dbReference type="EMBL" id="MU276802">
    <property type="protein sequence ID" value="KAI0037654.1"/>
    <property type="molecule type" value="Genomic_DNA"/>
</dbReference>
<gene>
    <name evidence="1" type="ORF">FA95DRAFT_1614013</name>
</gene>
<accession>A0ACB8R0M8</accession>
<sequence length="354" mass="38274">MAPSRTKEPKEPRVSPRIGGKQVGVPNNPVSNERNDTPPDDSRAREPTVVVEPNHPDATAGSPGPSTLSNQDTGVGGSALKSLTEIENALNESDDDAHATSRCDKGKGREPHDSTGPMSTQLMDPRLITLLDELQTNIAAHASQLETASVVAEQARMSVQAATVARSQIDGIIQLIMHQYGPPQQFNDRVIKQEEEDIDLSQLPLAAEPVSIVVTPPSVPDAAAPGAQLGLGDRTPAEGRRNLENHRARMAEMIQNTTPVGKTEARAIGDKVNNTERERVRAQTMKFERELDKAPERRIRIAEPYTSVSPYSVAPVKLRVKPLPQQTIPKAGVLGVLDPAERIKEMVLSRVGEA</sequence>
<reference evidence="1" key="2">
    <citation type="journal article" date="2022" name="New Phytol.">
        <title>Evolutionary transition to the ectomycorrhizal habit in the genomes of a hyperdiverse lineage of mushroom-forming fungi.</title>
        <authorList>
            <person name="Looney B."/>
            <person name="Miyauchi S."/>
            <person name="Morin E."/>
            <person name="Drula E."/>
            <person name="Courty P.E."/>
            <person name="Kohler A."/>
            <person name="Kuo A."/>
            <person name="LaButti K."/>
            <person name="Pangilinan J."/>
            <person name="Lipzen A."/>
            <person name="Riley R."/>
            <person name="Andreopoulos W."/>
            <person name="He G."/>
            <person name="Johnson J."/>
            <person name="Nolan M."/>
            <person name="Tritt A."/>
            <person name="Barry K.W."/>
            <person name="Grigoriev I.V."/>
            <person name="Nagy L.G."/>
            <person name="Hibbett D."/>
            <person name="Henrissat B."/>
            <person name="Matheny P.B."/>
            <person name="Labbe J."/>
            <person name="Martin F.M."/>
        </authorList>
    </citation>
    <scope>NUCLEOTIDE SEQUENCE</scope>
    <source>
        <strain evidence="1">FP105234-sp</strain>
    </source>
</reference>
<reference evidence="1" key="1">
    <citation type="submission" date="2021-02" db="EMBL/GenBank/DDBJ databases">
        <authorList>
            <consortium name="DOE Joint Genome Institute"/>
            <person name="Ahrendt S."/>
            <person name="Looney B.P."/>
            <person name="Miyauchi S."/>
            <person name="Morin E."/>
            <person name="Drula E."/>
            <person name="Courty P.E."/>
            <person name="Chicoki N."/>
            <person name="Fauchery L."/>
            <person name="Kohler A."/>
            <person name="Kuo A."/>
            <person name="Labutti K."/>
            <person name="Pangilinan J."/>
            <person name="Lipzen A."/>
            <person name="Riley R."/>
            <person name="Andreopoulos W."/>
            <person name="He G."/>
            <person name="Johnson J."/>
            <person name="Barry K.W."/>
            <person name="Grigoriev I.V."/>
            <person name="Nagy L."/>
            <person name="Hibbett D."/>
            <person name="Henrissat B."/>
            <person name="Matheny P.B."/>
            <person name="Labbe J."/>
            <person name="Martin F."/>
        </authorList>
    </citation>
    <scope>NUCLEOTIDE SEQUENCE</scope>
    <source>
        <strain evidence="1">FP105234-sp</strain>
    </source>
</reference>
<dbReference type="Proteomes" id="UP000814033">
    <property type="component" value="Unassembled WGS sequence"/>
</dbReference>
<protein>
    <submittedName>
        <fullName evidence="1">Uncharacterized protein</fullName>
    </submittedName>
</protein>
<name>A0ACB8R0M8_9AGAM</name>
<evidence type="ECO:0000313" key="2">
    <source>
        <dbReference type="Proteomes" id="UP000814033"/>
    </source>
</evidence>
<evidence type="ECO:0000313" key="1">
    <source>
        <dbReference type="EMBL" id="KAI0037654.1"/>
    </source>
</evidence>
<comment type="caution">
    <text evidence="1">The sequence shown here is derived from an EMBL/GenBank/DDBJ whole genome shotgun (WGS) entry which is preliminary data.</text>
</comment>
<keyword evidence="2" id="KW-1185">Reference proteome</keyword>
<proteinExistence type="predicted"/>
<organism evidence="1 2">
    <name type="scientific">Auriscalpium vulgare</name>
    <dbReference type="NCBI Taxonomy" id="40419"/>
    <lineage>
        <taxon>Eukaryota</taxon>
        <taxon>Fungi</taxon>
        <taxon>Dikarya</taxon>
        <taxon>Basidiomycota</taxon>
        <taxon>Agaricomycotina</taxon>
        <taxon>Agaricomycetes</taxon>
        <taxon>Russulales</taxon>
        <taxon>Auriscalpiaceae</taxon>
        <taxon>Auriscalpium</taxon>
    </lineage>
</organism>
<feature type="non-terminal residue" evidence="1">
    <location>
        <position position="354"/>
    </location>
</feature>